<accession>A0ABW7RLD6</accession>
<dbReference type="PANTHER" id="PTHR47359:SF3">
    <property type="entry name" value="NLP_P60 DOMAIN-CONTAINING PROTEIN-RELATED"/>
    <property type="match status" value="1"/>
</dbReference>
<dbReference type="InterPro" id="IPR051794">
    <property type="entry name" value="PG_Endopeptidase_C40"/>
</dbReference>
<evidence type="ECO:0000256" key="4">
    <source>
        <dbReference type="ARBA" id="ARBA00022807"/>
    </source>
</evidence>
<dbReference type="PANTHER" id="PTHR47359">
    <property type="entry name" value="PEPTIDOGLYCAN DL-ENDOPEPTIDASE CWLO"/>
    <property type="match status" value="1"/>
</dbReference>
<evidence type="ECO:0000256" key="2">
    <source>
        <dbReference type="ARBA" id="ARBA00022670"/>
    </source>
</evidence>
<evidence type="ECO:0000313" key="8">
    <source>
        <dbReference type="Proteomes" id="UP001610990"/>
    </source>
</evidence>
<evidence type="ECO:0000256" key="3">
    <source>
        <dbReference type="ARBA" id="ARBA00022801"/>
    </source>
</evidence>
<keyword evidence="4" id="KW-0788">Thiol protease</keyword>
<proteinExistence type="inferred from homology"/>
<dbReference type="RefSeq" id="WP_397675166.1">
    <property type="nucleotide sequence ID" value="NZ_JBIRFW010000011.1"/>
</dbReference>
<feature type="region of interest" description="Disordered" evidence="5">
    <location>
        <begin position="97"/>
        <end position="132"/>
    </location>
</feature>
<evidence type="ECO:0000256" key="1">
    <source>
        <dbReference type="ARBA" id="ARBA00007074"/>
    </source>
</evidence>
<dbReference type="EMBL" id="JBIRGH010000022">
    <property type="protein sequence ID" value="MFH8588238.1"/>
    <property type="molecule type" value="Genomic_DNA"/>
</dbReference>
<feature type="compositionally biased region" description="Low complexity" evidence="5">
    <location>
        <begin position="176"/>
        <end position="186"/>
    </location>
</feature>
<sequence length="316" mass="33413">MRIPEFTEEAPTDCSCGFCTGARVADKYGGHRPRCTVRGAVVAAVGAAVLVGTGAGTASAEPAPSHAGWDGTKYWFKNSAGEWRWTSYKSKYDRYTGNSSASRPSSSGSSSSSASSASSSSSGHNTSPTFRGRSGWDATDRVYWYQRNGQWWWTSHRNVYEARTGKSGATGGGSASSGSSGSSAGSGSSGKGTPSRHGTESAIGWAMSQLGKPYSWGGNGPNSYDCSGLVQQAYRRAGISVPRVADAQYRAGTPISRSQLRRGDLVFWSSSGSSYGIHHVAIYLGNGQYLEAPRPGKNVRVSSFSYYNPNMYARVG</sequence>
<keyword evidence="3" id="KW-0378">Hydrolase</keyword>
<dbReference type="Gene3D" id="3.90.1720.10">
    <property type="entry name" value="endopeptidase domain like (from Nostoc punctiforme)"/>
    <property type="match status" value="1"/>
</dbReference>
<dbReference type="SUPFAM" id="SSF54001">
    <property type="entry name" value="Cysteine proteinases"/>
    <property type="match status" value="1"/>
</dbReference>
<comment type="similarity">
    <text evidence="1">Belongs to the peptidase C40 family.</text>
</comment>
<evidence type="ECO:0000259" key="6">
    <source>
        <dbReference type="PROSITE" id="PS51935"/>
    </source>
</evidence>
<feature type="domain" description="NlpC/P60" evidence="6">
    <location>
        <begin position="196"/>
        <end position="316"/>
    </location>
</feature>
<keyword evidence="2" id="KW-0645">Protease</keyword>
<dbReference type="InterPro" id="IPR038765">
    <property type="entry name" value="Papain-like_cys_pep_sf"/>
</dbReference>
<gene>
    <name evidence="7" type="ORF">ACH4GP_28225</name>
</gene>
<dbReference type="Proteomes" id="UP001610990">
    <property type="component" value="Unassembled WGS sequence"/>
</dbReference>
<keyword evidence="8" id="KW-1185">Reference proteome</keyword>
<dbReference type="PROSITE" id="PS51935">
    <property type="entry name" value="NLPC_P60"/>
    <property type="match status" value="1"/>
</dbReference>
<evidence type="ECO:0000313" key="7">
    <source>
        <dbReference type="EMBL" id="MFH8588238.1"/>
    </source>
</evidence>
<comment type="caution">
    <text evidence="7">The sequence shown here is derived from an EMBL/GenBank/DDBJ whole genome shotgun (WGS) entry which is preliminary data.</text>
</comment>
<protein>
    <submittedName>
        <fullName evidence="7">C40 family peptidase</fullName>
    </submittedName>
</protein>
<dbReference type="Pfam" id="PF00877">
    <property type="entry name" value="NLPC_P60"/>
    <property type="match status" value="1"/>
</dbReference>
<organism evidence="7 8">
    <name type="scientific">Streptomyces celluloflavus</name>
    <dbReference type="NCBI Taxonomy" id="58344"/>
    <lineage>
        <taxon>Bacteria</taxon>
        <taxon>Bacillati</taxon>
        <taxon>Actinomycetota</taxon>
        <taxon>Actinomycetes</taxon>
        <taxon>Kitasatosporales</taxon>
        <taxon>Streptomycetaceae</taxon>
        <taxon>Streptomyces</taxon>
    </lineage>
</organism>
<feature type="region of interest" description="Disordered" evidence="5">
    <location>
        <begin position="165"/>
        <end position="199"/>
    </location>
</feature>
<evidence type="ECO:0000256" key="5">
    <source>
        <dbReference type="SAM" id="MobiDB-lite"/>
    </source>
</evidence>
<feature type="compositionally biased region" description="Low complexity" evidence="5">
    <location>
        <begin position="99"/>
        <end position="122"/>
    </location>
</feature>
<name>A0ABW7RLD6_9ACTN</name>
<reference evidence="7 8" key="1">
    <citation type="submission" date="2024-10" db="EMBL/GenBank/DDBJ databases">
        <title>The Natural Products Discovery Center: Release of the First 8490 Sequenced Strains for Exploring Actinobacteria Biosynthetic Diversity.</title>
        <authorList>
            <person name="Kalkreuter E."/>
            <person name="Kautsar S.A."/>
            <person name="Yang D."/>
            <person name="Bader C.D."/>
            <person name="Teijaro C.N."/>
            <person name="Fluegel L."/>
            <person name="Davis C.M."/>
            <person name="Simpson J.R."/>
            <person name="Lauterbach L."/>
            <person name="Steele A.D."/>
            <person name="Gui C."/>
            <person name="Meng S."/>
            <person name="Li G."/>
            <person name="Viehrig K."/>
            <person name="Ye F."/>
            <person name="Su P."/>
            <person name="Kiefer A.F."/>
            <person name="Nichols A."/>
            <person name="Cepeda A.J."/>
            <person name="Yan W."/>
            <person name="Fan B."/>
            <person name="Jiang Y."/>
            <person name="Adhikari A."/>
            <person name="Zheng C.-J."/>
            <person name="Schuster L."/>
            <person name="Cowan T.M."/>
            <person name="Smanski M.J."/>
            <person name="Chevrette M.G."/>
            <person name="De Carvalho L.P.S."/>
            <person name="Shen B."/>
        </authorList>
    </citation>
    <scope>NUCLEOTIDE SEQUENCE [LARGE SCALE GENOMIC DNA]</scope>
    <source>
        <strain evidence="7 8">NPDC018013</strain>
    </source>
</reference>
<dbReference type="InterPro" id="IPR000064">
    <property type="entry name" value="NLP_P60_dom"/>
</dbReference>